<sequence length="81" mass="9133">MKMSILKQWQAKRQAKKEAKKQALRLKNAQLRAAGKEPLKGWGKMVDTGVGGANKANPIDTKVFLGENQKRISEETKRKNQ</sequence>
<gene>
    <name evidence="2" type="ORF">HMPREF9087_2227</name>
</gene>
<accession>F0ELD5</accession>
<evidence type="ECO:0000313" key="3">
    <source>
        <dbReference type="Proteomes" id="UP000004835"/>
    </source>
</evidence>
<dbReference type="EMBL" id="AEWT01000019">
    <property type="protein sequence ID" value="EGC69115.1"/>
    <property type="molecule type" value="Genomic_DNA"/>
</dbReference>
<dbReference type="HOGENOM" id="CLU_176138_1_0_9"/>
<name>F0ELD5_ENTCA</name>
<dbReference type="AlphaFoldDB" id="F0ELD5"/>
<reference evidence="2 3" key="1">
    <citation type="submission" date="2011-01" db="EMBL/GenBank/DDBJ databases">
        <authorList>
            <person name="Muzny D."/>
            <person name="Qin X."/>
            <person name="Deng J."/>
            <person name="Jiang H."/>
            <person name="Liu Y."/>
            <person name="Qu J."/>
            <person name="Song X.-Z."/>
            <person name="Zhang L."/>
            <person name="Thornton R."/>
            <person name="Coyle M."/>
            <person name="Francisco L."/>
            <person name="Jackson L."/>
            <person name="Javaid M."/>
            <person name="Korchina V."/>
            <person name="Kovar C."/>
            <person name="Mata R."/>
            <person name="Mathew T."/>
            <person name="Ngo R."/>
            <person name="Nguyen L."/>
            <person name="Nguyen N."/>
            <person name="Okwuonu G."/>
            <person name="Ongeri F."/>
            <person name="Pham C."/>
            <person name="Simmons D."/>
            <person name="Wilczek-Boney K."/>
            <person name="Hale W."/>
            <person name="Jakkamsetti A."/>
            <person name="Pham P."/>
            <person name="Ruth R."/>
            <person name="San Lucas F."/>
            <person name="Warren J."/>
            <person name="Zhang J."/>
            <person name="Zhao Z."/>
            <person name="Zhou C."/>
            <person name="Zhu D."/>
            <person name="Lee S."/>
            <person name="Bess C."/>
            <person name="Blankenburg K."/>
            <person name="Forbes L."/>
            <person name="Fu Q."/>
            <person name="Gubbala S."/>
            <person name="Hirani K."/>
            <person name="Jayaseelan J.C."/>
            <person name="Lara F."/>
            <person name="Munidasa M."/>
            <person name="Palculict T."/>
            <person name="Patil S."/>
            <person name="Pu L.-L."/>
            <person name="Saada N."/>
            <person name="Tang L."/>
            <person name="Weissenberger G."/>
            <person name="Zhu Y."/>
            <person name="Hemphill L."/>
            <person name="Shang Y."/>
            <person name="Youmans B."/>
            <person name="Ayvaz T."/>
            <person name="Ross M."/>
            <person name="Santibanez J."/>
            <person name="Aqrawi P."/>
            <person name="Gross S."/>
            <person name="Joshi V."/>
            <person name="Fowler G."/>
            <person name="Nazareth L."/>
            <person name="Reid J."/>
            <person name="Worley K."/>
            <person name="Petrosino J."/>
            <person name="Highlander S."/>
            <person name="Gibbs R."/>
        </authorList>
    </citation>
    <scope>NUCLEOTIDE SEQUENCE [LARGE SCALE GENOMIC DNA]</scope>
    <source>
        <strain evidence="2 3">ATCC 12755</strain>
    </source>
</reference>
<evidence type="ECO:0000313" key="2">
    <source>
        <dbReference type="EMBL" id="EGC69115.1"/>
    </source>
</evidence>
<protein>
    <submittedName>
        <fullName evidence="2">Uncharacterized protein</fullName>
    </submittedName>
</protein>
<feature type="region of interest" description="Disordered" evidence="1">
    <location>
        <begin position="1"/>
        <end position="23"/>
    </location>
</feature>
<dbReference type="Proteomes" id="UP000004835">
    <property type="component" value="Unassembled WGS sequence"/>
</dbReference>
<organism evidence="2 3">
    <name type="scientific">Enterococcus casseliflavus ATCC 12755</name>
    <dbReference type="NCBI Taxonomy" id="888066"/>
    <lineage>
        <taxon>Bacteria</taxon>
        <taxon>Bacillati</taxon>
        <taxon>Bacillota</taxon>
        <taxon>Bacilli</taxon>
        <taxon>Lactobacillales</taxon>
        <taxon>Enterococcaceae</taxon>
        <taxon>Enterococcus</taxon>
    </lineage>
</organism>
<feature type="compositionally biased region" description="Low complexity" evidence="1">
    <location>
        <begin position="1"/>
        <end position="12"/>
    </location>
</feature>
<evidence type="ECO:0000256" key="1">
    <source>
        <dbReference type="SAM" id="MobiDB-lite"/>
    </source>
</evidence>
<proteinExistence type="predicted"/>
<comment type="caution">
    <text evidence="2">The sequence shown here is derived from an EMBL/GenBank/DDBJ whole genome shotgun (WGS) entry which is preliminary data.</text>
</comment>